<gene>
    <name evidence="1" type="ORF">ISN26_06975</name>
</gene>
<dbReference type="EMBL" id="JADHEI010000052">
    <property type="protein sequence ID" value="MBF2735795.1"/>
    <property type="molecule type" value="Genomic_DNA"/>
</dbReference>
<reference evidence="1" key="1">
    <citation type="submission" date="2020-10" db="EMBL/GenBank/DDBJ databases">
        <title>An improved Amphimedon queenslandica hologenome assembly reveals how three proteobacterial symbionts can extend the metabolic phenotypic of their marine sponge host.</title>
        <authorList>
            <person name="Degnan B."/>
            <person name="Degnan S."/>
            <person name="Xiang X."/>
        </authorList>
    </citation>
    <scope>NUCLEOTIDE SEQUENCE</scope>
    <source>
        <strain evidence="1">AqS2</strain>
    </source>
</reference>
<organism evidence="1 2">
    <name type="scientific">Candidatus Amphirhobacter heronislandensis</name>
    <dbReference type="NCBI Taxonomy" id="1732024"/>
    <lineage>
        <taxon>Bacteria</taxon>
        <taxon>Pseudomonadati</taxon>
        <taxon>Pseudomonadota</taxon>
        <taxon>Gammaproteobacteria</taxon>
        <taxon>Candidatus Tethybacterales</taxon>
        <taxon>Candidatus Tethybacteraceae</taxon>
        <taxon>Candidatus Amphirhobacter</taxon>
    </lineage>
</organism>
<protein>
    <submittedName>
        <fullName evidence="1">Uncharacterized protein</fullName>
    </submittedName>
</protein>
<dbReference type="AlphaFoldDB" id="A0A930UDB0"/>
<evidence type="ECO:0000313" key="1">
    <source>
        <dbReference type="EMBL" id="MBF2735795.1"/>
    </source>
</evidence>
<name>A0A930UDB0_9GAMM</name>
<dbReference type="Proteomes" id="UP000604381">
    <property type="component" value="Unassembled WGS sequence"/>
</dbReference>
<evidence type="ECO:0000313" key="2">
    <source>
        <dbReference type="Proteomes" id="UP000604381"/>
    </source>
</evidence>
<sequence>MSILANAPQLRPGKADYVNASFTSEVIPEERALLVRHMLTSGNLVFQLLKEQKAVYACEIISPRSSLRQLHIADKKEGSNQRIAIEPDRIVREKTLVRPLVLSTAHQSFTGEEKHGLGKFMQGLEFEFDEGSIIAEGEYIELAAKHNNLFIVVKDPELDDGTYKIAHAESPDFVFSVRLALDLFKKYDNTDEKIQDIFMSGVFASALTYLVMLNEEAKEEDGDIVEQHEALESMFEILDRFVPDAWGRLKKEKDIPLEIASKWKNITFDFKND</sequence>
<keyword evidence="2" id="KW-1185">Reference proteome</keyword>
<comment type="caution">
    <text evidence="1">The sequence shown here is derived from an EMBL/GenBank/DDBJ whole genome shotgun (WGS) entry which is preliminary data.</text>
</comment>
<accession>A0A930UDB0</accession>
<proteinExistence type="predicted"/>